<evidence type="ECO:0000256" key="1">
    <source>
        <dbReference type="SAM" id="Coils"/>
    </source>
</evidence>
<gene>
    <name evidence="4" type="ORF">GCM10011517_19550</name>
</gene>
<dbReference type="PROSITE" id="PS51257">
    <property type="entry name" value="PROKAR_LIPOPROTEIN"/>
    <property type="match status" value="1"/>
</dbReference>
<proteinExistence type="predicted"/>
<feature type="signal peptide" evidence="3">
    <location>
        <begin position="1"/>
        <end position="25"/>
    </location>
</feature>
<keyword evidence="2" id="KW-0812">Transmembrane</keyword>
<reference evidence="4" key="2">
    <citation type="submission" date="2020-09" db="EMBL/GenBank/DDBJ databases">
        <authorList>
            <person name="Sun Q."/>
            <person name="Zhou Y."/>
        </authorList>
    </citation>
    <scope>NUCLEOTIDE SEQUENCE</scope>
    <source>
        <strain evidence="4">CGMCC 1.16012</strain>
    </source>
</reference>
<organism evidence="4 5">
    <name type="scientific">Actibacterium pelagium</name>
    <dbReference type="NCBI Taxonomy" id="2029103"/>
    <lineage>
        <taxon>Bacteria</taxon>
        <taxon>Pseudomonadati</taxon>
        <taxon>Pseudomonadota</taxon>
        <taxon>Alphaproteobacteria</taxon>
        <taxon>Rhodobacterales</taxon>
        <taxon>Roseobacteraceae</taxon>
        <taxon>Actibacterium</taxon>
    </lineage>
</organism>
<dbReference type="OrthoDB" id="7870135at2"/>
<evidence type="ECO:0000256" key="2">
    <source>
        <dbReference type="SAM" id="Phobius"/>
    </source>
</evidence>
<dbReference type="EMBL" id="BMKN01000002">
    <property type="protein sequence ID" value="GGE51918.1"/>
    <property type="molecule type" value="Genomic_DNA"/>
</dbReference>
<keyword evidence="2" id="KW-1133">Transmembrane helix</keyword>
<keyword evidence="2" id="KW-0472">Membrane</keyword>
<evidence type="ECO:0000256" key="3">
    <source>
        <dbReference type="SAM" id="SignalP"/>
    </source>
</evidence>
<accession>A0A917AHG5</accession>
<dbReference type="Proteomes" id="UP000606730">
    <property type="component" value="Unassembled WGS sequence"/>
</dbReference>
<evidence type="ECO:0000313" key="5">
    <source>
        <dbReference type="Proteomes" id="UP000606730"/>
    </source>
</evidence>
<evidence type="ECO:0008006" key="6">
    <source>
        <dbReference type="Google" id="ProtNLM"/>
    </source>
</evidence>
<reference evidence="4" key="1">
    <citation type="journal article" date="2014" name="Int. J. Syst. Evol. Microbiol.">
        <title>Complete genome sequence of Corynebacterium casei LMG S-19264T (=DSM 44701T), isolated from a smear-ripened cheese.</title>
        <authorList>
            <consortium name="US DOE Joint Genome Institute (JGI-PGF)"/>
            <person name="Walter F."/>
            <person name="Albersmeier A."/>
            <person name="Kalinowski J."/>
            <person name="Ruckert C."/>
        </authorList>
    </citation>
    <scope>NUCLEOTIDE SEQUENCE</scope>
    <source>
        <strain evidence="4">CGMCC 1.16012</strain>
    </source>
</reference>
<keyword evidence="5" id="KW-1185">Reference proteome</keyword>
<keyword evidence="1" id="KW-0175">Coiled coil</keyword>
<feature type="transmembrane region" description="Helical" evidence="2">
    <location>
        <begin position="86"/>
        <end position="104"/>
    </location>
</feature>
<comment type="caution">
    <text evidence="4">The sequence shown here is derived from an EMBL/GenBank/DDBJ whole genome shotgun (WGS) entry which is preliminary data.</text>
</comment>
<sequence>MADRPYFRKLISAALVATLALSACNTTTPEPEAKPALTMAQNEQLLRQQAEAMQKTILEGAIAGAAVGGGGGFVLSGGSGDSARRGANFGLFAGAAAGTYVAFIQRKYIRRERRLDAIKEDLDKNAIEMQTTINVMRDVLVVQKAELAALQARAAAGEDVSADLGAEVTQAQANLAEMEKAISGATNRQVEFGEARGLTLAGNETLSPIDPELAALSEQIAAMKAIAQDLSQSLGEA</sequence>
<dbReference type="AlphaFoldDB" id="A0A917AHG5"/>
<evidence type="ECO:0000313" key="4">
    <source>
        <dbReference type="EMBL" id="GGE51918.1"/>
    </source>
</evidence>
<protein>
    <recommendedName>
        <fullName evidence="6">Glycine zipper domain-containing protein</fullName>
    </recommendedName>
</protein>
<dbReference type="RefSeq" id="WP_095594869.1">
    <property type="nucleotide sequence ID" value="NZ_BMKN01000002.1"/>
</dbReference>
<name>A0A917AHG5_9RHOB</name>
<keyword evidence="3" id="KW-0732">Signal</keyword>
<feature type="coiled-coil region" evidence="1">
    <location>
        <begin position="161"/>
        <end position="188"/>
    </location>
</feature>
<feature type="chain" id="PRO_5038105885" description="Glycine zipper domain-containing protein" evidence="3">
    <location>
        <begin position="26"/>
        <end position="237"/>
    </location>
</feature>